<dbReference type="GO" id="GO:0010468">
    <property type="term" value="P:regulation of gene expression"/>
    <property type="evidence" value="ECO:0007669"/>
    <property type="project" value="UniProtKB-ARBA"/>
</dbReference>
<dbReference type="Pfam" id="PF12796">
    <property type="entry name" value="Ank_2"/>
    <property type="match status" value="1"/>
</dbReference>
<dbReference type="GO" id="GO:0008270">
    <property type="term" value="F:zinc ion binding"/>
    <property type="evidence" value="ECO:0007669"/>
    <property type="project" value="UniProtKB-KW"/>
</dbReference>
<evidence type="ECO:0000313" key="10">
    <source>
        <dbReference type="EMBL" id="KAB5520448.1"/>
    </source>
</evidence>
<dbReference type="AlphaFoldDB" id="A0A5N5JM84"/>
<keyword evidence="3 6" id="KW-0862">Zinc</keyword>
<dbReference type="InterPro" id="IPR002110">
    <property type="entry name" value="Ankyrin_rpt"/>
</dbReference>
<reference evidence="11" key="1">
    <citation type="journal article" date="2019" name="Gigascience">
        <title>De novo genome assembly of the endangered Acer yangbiense, a plant species with extremely small populations endemic to Yunnan Province, China.</title>
        <authorList>
            <person name="Yang J."/>
            <person name="Wariss H.M."/>
            <person name="Tao L."/>
            <person name="Zhang R."/>
            <person name="Yun Q."/>
            <person name="Hollingsworth P."/>
            <person name="Dao Z."/>
            <person name="Luo G."/>
            <person name="Guo H."/>
            <person name="Ma Y."/>
            <person name="Sun W."/>
        </authorList>
    </citation>
    <scope>NUCLEOTIDE SEQUENCE [LARGE SCALE GENOMIC DNA]</scope>
    <source>
        <strain evidence="11">cv. br00</strain>
    </source>
</reference>
<evidence type="ECO:0000256" key="7">
    <source>
        <dbReference type="SAM" id="MobiDB-lite"/>
    </source>
</evidence>
<dbReference type="PROSITE" id="PS50297">
    <property type="entry name" value="ANK_REP_REGION"/>
    <property type="match status" value="2"/>
</dbReference>
<evidence type="ECO:0000259" key="9">
    <source>
        <dbReference type="PROSITE" id="PS50103"/>
    </source>
</evidence>
<comment type="caution">
    <text evidence="10">The sequence shown here is derived from an EMBL/GenBank/DDBJ whole genome shotgun (WGS) entry which is preliminary data.</text>
</comment>
<keyword evidence="4" id="KW-0238">DNA-binding</keyword>
<keyword evidence="11" id="KW-1185">Reference proteome</keyword>
<feature type="compositionally biased region" description="Low complexity" evidence="7">
    <location>
        <begin position="464"/>
        <end position="475"/>
    </location>
</feature>
<organism evidence="10 11">
    <name type="scientific">Salix brachista</name>
    <dbReference type="NCBI Taxonomy" id="2182728"/>
    <lineage>
        <taxon>Eukaryota</taxon>
        <taxon>Viridiplantae</taxon>
        <taxon>Streptophyta</taxon>
        <taxon>Embryophyta</taxon>
        <taxon>Tracheophyta</taxon>
        <taxon>Spermatophyta</taxon>
        <taxon>Magnoliopsida</taxon>
        <taxon>eudicotyledons</taxon>
        <taxon>Gunneridae</taxon>
        <taxon>Pentapetalae</taxon>
        <taxon>rosids</taxon>
        <taxon>fabids</taxon>
        <taxon>Malpighiales</taxon>
        <taxon>Salicaceae</taxon>
        <taxon>Saliceae</taxon>
        <taxon>Salix</taxon>
    </lineage>
</organism>
<feature type="repeat" description="ANK" evidence="5">
    <location>
        <begin position="239"/>
        <end position="274"/>
    </location>
</feature>
<dbReference type="Pfam" id="PF00642">
    <property type="entry name" value="zf-CCCH"/>
    <property type="match status" value="1"/>
</dbReference>
<dbReference type="PRINTS" id="PR01415">
    <property type="entry name" value="ANKYRIN"/>
</dbReference>
<dbReference type="Pfam" id="PF25512">
    <property type="entry name" value="zf-CCCH_AtC3H23"/>
    <property type="match status" value="1"/>
</dbReference>
<dbReference type="EMBL" id="VDCV01000016">
    <property type="protein sequence ID" value="KAB5520448.1"/>
    <property type="molecule type" value="Genomic_DNA"/>
</dbReference>
<evidence type="ECO:0000256" key="8">
    <source>
        <dbReference type="SAM" id="Phobius"/>
    </source>
</evidence>
<keyword evidence="5" id="KW-0040">ANK repeat</keyword>
<dbReference type="PANTHER" id="PTHR14493:SF91">
    <property type="entry name" value="C3H1-TYPE DOMAIN-CONTAINING PROTEIN"/>
    <property type="match status" value="1"/>
</dbReference>
<dbReference type="Gene3D" id="1.25.40.20">
    <property type="entry name" value="Ankyrin repeat-containing domain"/>
    <property type="match status" value="1"/>
</dbReference>
<protein>
    <recommendedName>
        <fullName evidence="9">C3H1-type domain-containing protein</fullName>
    </recommendedName>
</protein>
<feature type="region of interest" description="Disordered" evidence="7">
    <location>
        <begin position="463"/>
        <end position="499"/>
    </location>
</feature>
<dbReference type="Proteomes" id="UP000326939">
    <property type="component" value="Chromosome 16"/>
</dbReference>
<accession>A0A5N5JM84</accession>
<evidence type="ECO:0000313" key="11">
    <source>
        <dbReference type="Proteomes" id="UP000326939"/>
    </source>
</evidence>
<dbReference type="PROSITE" id="PS50088">
    <property type="entry name" value="ANK_REPEAT"/>
    <property type="match status" value="2"/>
</dbReference>
<feature type="domain" description="C3H1-type" evidence="9">
    <location>
        <begin position="379"/>
        <end position="401"/>
    </location>
</feature>
<gene>
    <name evidence="10" type="ORF">DKX38_024767</name>
</gene>
<name>A0A5N5JM84_9ROSI</name>
<dbReference type="SMART" id="SM00356">
    <property type="entry name" value="ZnF_C3H1"/>
    <property type="match status" value="2"/>
</dbReference>
<keyword evidence="8" id="KW-1133">Transmembrane helix</keyword>
<dbReference type="PANTHER" id="PTHR14493">
    <property type="entry name" value="UNKEMPT FAMILY MEMBER"/>
    <property type="match status" value="1"/>
</dbReference>
<feature type="transmembrane region" description="Helical" evidence="8">
    <location>
        <begin position="82"/>
        <end position="102"/>
    </location>
</feature>
<dbReference type="InterPro" id="IPR045234">
    <property type="entry name" value="Unkempt-like"/>
</dbReference>
<feature type="repeat" description="ANK" evidence="5">
    <location>
        <begin position="204"/>
        <end position="226"/>
    </location>
</feature>
<dbReference type="GO" id="GO:0003677">
    <property type="term" value="F:DNA binding"/>
    <property type="evidence" value="ECO:0007669"/>
    <property type="project" value="UniProtKB-KW"/>
</dbReference>
<evidence type="ECO:0000256" key="3">
    <source>
        <dbReference type="ARBA" id="ARBA00022833"/>
    </source>
</evidence>
<dbReference type="Gene3D" id="3.30.1370.210">
    <property type="match status" value="1"/>
</dbReference>
<keyword evidence="2 6" id="KW-0863">Zinc-finger</keyword>
<proteinExistence type="predicted"/>
<dbReference type="SMART" id="SM00248">
    <property type="entry name" value="ANK"/>
    <property type="match status" value="2"/>
</dbReference>
<dbReference type="InterPro" id="IPR057444">
    <property type="entry name" value="Znf-CCCH_AtC3H23-like"/>
</dbReference>
<evidence type="ECO:0000256" key="6">
    <source>
        <dbReference type="PROSITE-ProRule" id="PRU00723"/>
    </source>
</evidence>
<keyword evidence="8" id="KW-0472">Membrane</keyword>
<evidence type="ECO:0000256" key="2">
    <source>
        <dbReference type="ARBA" id="ARBA00022771"/>
    </source>
</evidence>
<keyword evidence="8" id="KW-0812">Transmembrane</keyword>
<sequence>MITFSSGLERSRNRLGKASASRTAGTPALKPQAKLPRTKADWTIMLLKLTSESANWESASAAEEERIKATDGMAQSLRKESFLVGLPVIWLFIYLSALSLVFGSGESSRVRRSTGPWIGTVAAAVGMVGGKSQTVTPLSPMESNSFTKDMSYWIDTEHSFSSLLVFAADNDVEGFKRSVFDESEVKEAGLWYGRQEGTRNMVLEQRTPLMIAAKYGSVDIVKLILSLPEVDVNFCCGPDKSTALHCAVSGGSVNAIYVVKLLLHAGADTNAFDANGCRPIDVIAAPSEFPHLKIALEELLKNGSGAVRVSSARKGYPVDPTIPHITNSVYSSDEFRMFSFKIQRCSRAYAHDWTECPFVHPGEIARRRDPRKFHYRCAPCPDHRRGACRRGDLCEYAHGIFESWLHPTQYKTRVCKEGTNCMRRVCFFAHTLNELRPLNMPAGAGSSKEDVIDFTTASNLLPGSSPAVSSTSPSTFNPLKHLSSNSSHSSGPWPQQTIPNLHSSLQASRLRSSLNARDISSEELNGLRDFAFQQHLPHLFSPSNTLNHSNLDEILYANVSSPQHSEYLGGAASVFSPTYSSAALDQSKLYRMQGMSPSINDPVSSLGFQLSAHVRRERMLPQPQSSLVSQEFRTKPSYDLGSNGTNSWSIWKSENRNVDRFIQADEIGQPHTSCSIDHVGEEPDVSWVHSMLKDSPSETNEKSTIPMSATLDGSTSNPHVESSDHVALQAWLEGLQLDQNVP</sequence>
<dbReference type="SUPFAM" id="SSF48403">
    <property type="entry name" value="Ankyrin repeat"/>
    <property type="match status" value="1"/>
</dbReference>
<feature type="zinc finger region" description="C3H1-type" evidence="6">
    <location>
        <begin position="379"/>
        <end position="401"/>
    </location>
</feature>
<dbReference type="PROSITE" id="PS50103">
    <property type="entry name" value="ZF_C3H1"/>
    <property type="match status" value="1"/>
</dbReference>
<dbReference type="InterPro" id="IPR036770">
    <property type="entry name" value="Ankyrin_rpt-contain_sf"/>
</dbReference>
<evidence type="ECO:0000256" key="4">
    <source>
        <dbReference type="ARBA" id="ARBA00023125"/>
    </source>
</evidence>
<evidence type="ECO:0000256" key="5">
    <source>
        <dbReference type="PROSITE-ProRule" id="PRU00023"/>
    </source>
</evidence>
<feature type="region of interest" description="Disordered" evidence="7">
    <location>
        <begin position="1"/>
        <end position="35"/>
    </location>
</feature>
<evidence type="ECO:0000256" key="1">
    <source>
        <dbReference type="ARBA" id="ARBA00022723"/>
    </source>
</evidence>
<keyword evidence="1 6" id="KW-0479">Metal-binding</keyword>
<dbReference type="InterPro" id="IPR000571">
    <property type="entry name" value="Znf_CCCH"/>
</dbReference>